<dbReference type="InterPro" id="IPR036458">
    <property type="entry name" value="Na:dicarbo_symporter_sf"/>
</dbReference>
<feature type="transmembrane region" description="Helical" evidence="7">
    <location>
        <begin position="296"/>
        <end position="321"/>
    </location>
</feature>
<feature type="transmembrane region" description="Helical" evidence="7">
    <location>
        <begin position="187"/>
        <end position="210"/>
    </location>
</feature>
<evidence type="ECO:0000256" key="7">
    <source>
        <dbReference type="SAM" id="Phobius"/>
    </source>
</evidence>
<evidence type="ECO:0000256" key="4">
    <source>
        <dbReference type="ARBA" id="ARBA00022692"/>
    </source>
</evidence>
<dbReference type="PRINTS" id="PR00173">
    <property type="entry name" value="EDTRNSPORT"/>
</dbReference>
<feature type="transmembrane region" description="Helical" evidence="7">
    <location>
        <begin position="144"/>
        <end position="166"/>
    </location>
</feature>
<accession>A0AAW3ZL01</accession>
<comment type="caution">
    <text evidence="8">The sequence shown here is derived from an EMBL/GenBank/DDBJ whole genome shotgun (WGS) entry which is preliminary data.</text>
</comment>
<feature type="transmembrane region" description="Helical" evidence="7">
    <location>
        <begin position="74"/>
        <end position="101"/>
    </location>
</feature>
<dbReference type="SUPFAM" id="SSF118215">
    <property type="entry name" value="Proton glutamate symport protein"/>
    <property type="match status" value="1"/>
</dbReference>
<evidence type="ECO:0000256" key="1">
    <source>
        <dbReference type="ARBA" id="ARBA00004651"/>
    </source>
</evidence>
<keyword evidence="2" id="KW-0813">Transport</keyword>
<dbReference type="InterPro" id="IPR001991">
    <property type="entry name" value="Na-dicarboxylate_symporter"/>
</dbReference>
<comment type="subcellular location">
    <subcellularLocation>
        <location evidence="1">Cell membrane</location>
        <topology evidence="1">Multi-pass membrane protein</topology>
    </subcellularLocation>
</comment>
<dbReference type="PANTHER" id="PTHR42865:SF7">
    <property type="entry name" value="PROTON_GLUTAMATE-ASPARTATE SYMPORTER"/>
    <property type="match status" value="1"/>
</dbReference>
<proteinExistence type="predicted"/>
<dbReference type="Gene3D" id="1.10.3860.10">
    <property type="entry name" value="Sodium:dicarboxylate symporter"/>
    <property type="match status" value="1"/>
</dbReference>
<protein>
    <submittedName>
        <fullName evidence="8">Cation:dicarboxylase symporter family transporter</fullName>
    </submittedName>
</protein>
<dbReference type="RefSeq" id="WP_192029285.1">
    <property type="nucleotide sequence ID" value="NZ_JACYTR010000013.1"/>
</dbReference>
<reference evidence="8 9" key="1">
    <citation type="submission" date="2020-09" db="EMBL/GenBank/DDBJ databases">
        <title>Pseudoxanthomonas sp. CAU 1598 isolated from sand of Yaerae Beach.</title>
        <authorList>
            <person name="Kim W."/>
        </authorList>
    </citation>
    <scope>NUCLEOTIDE SEQUENCE [LARGE SCALE GENOMIC DNA]</scope>
    <source>
        <strain evidence="8 9">CAU 1598</strain>
    </source>
</reference>
<dbReference type="EMBL" id="JACYTR010000013">
    <property type="protein sequence ID" value="MBD8525867.1"/>
    <property type="molecule type" value="Genomic_DNA"/>
</dbReference>
<feature type="transmembrane region" description="Helical" evidence="7">
    <location>
        <begin position="328"/>
        <end position="350"/>
    </location>
</feature>
<dbReference type="GO" id="GO:0015293">
    <property type="term" value="F:symporter activity"/>
    <property type="evidence" value="ECO:0007669"/>
    <property type="project" value="UniProtKB-KW"/>
</dbReference>
<keyword evidence="3" id="KW-1003">Cell membrane</keyword>
<dbReference type="Pfam" id="PF00375">
    <property type="entry name" value="SDF"/>
    <property type="match status" value="1"/>
</dbReference>
<keyword evidence="6 7" id="KW-0472">Membrane</keyword>
<organism evidence="8 9">
    <name type="scientific">Pseudomarimonas arenosa</name>
    <dbReference type="NCBI Taxonomy" id="2774145"/>
    <lineage>
        <taxon>Bacteria</taxon>
        <taxon>Pseudomonadati</taxon>
        <taxon>Pseudomonadota</taxon>
        <taxon>Gammaproteobacteria</taxon>
        <taxon>Lysobacterales</taxon>
        <taxon>Lysobacteraceae</taxon>
        <taxon>Pseudomarimonas</taxon>
    </lineage>
</organism>
<evidence type="ECO:0000256" key="6">
    <source>
        <dbReference type="ARBA" id="ARBA00023136"/>
    </source>
</evidence>
<keyword evidence="5 7" id="KW-1133">Transmembrane helix</keyword>
<feature type="transmembrane region" description="Helical" evidence="7">
    <location>
        <begin position="41"/>
        <end position="62"/>
    </location>
</feature>
<evidence type="ECO:0000313" key="9">
    <source>
        <dbReference type="Proteomes" id="UP000613768"/>
    </source>
</evidence>
<evidence type="ECO:0000256" key="2">
    <source>
        <dbReference type="ARBA" id="ARBA00022448"/>
    </source>
</evidence>
<keyword evidence="4 7" id="KW-0812">Transmembrane</keyword>
<gene>
    <name evidence="8" type="ORF">IFO71_08935</name>
</gene>
<evidence type="ECO:0000256" key="5">
    <source>
        <dbReference type="ARBA" id="ARBA00022989"/>
    </source>
</evidence>
<dbReference type="GO" id="GO:0005886">
    <property type="term" value="C:plasma membrane"/>
    <property type="evidence" value="ECO:0007669"/>
    <property type="project" value="UniProtKB-SubCell"/>
</dbReference>
<feature type="transmembrane region" description="Helical" evidence="7">
    <location>
        <begin position="222"/>
        <end position="243"/>
    </location>
</feature>
<dbReference type="PANTHER" id="PTHR42865">
    <property type="entry name" value="PROTON/GLUTAMATE-ASPARTATE SYMPORTER"/>
    <property type="match status" value="1"/>
</dbReference>
<keyword evidence="9" id="KW-1185">Reference proteome</keyword>
<name>A0AAW3ZL01_9GAMM</name>
<evidence type="ECO:0000313" key="8">
    <source>
        <dbReference type="EMBL" id="MBD8525867.1"/>
    </source>
</evidence>
<sequence>MRDSSRILISLLLGLLGGALLRGTDPALLTAAQVLVLVGELWLKLLQMSVLPLIVALLISGVCSAGEQAGRHQLALRSLAVFAVLLLGSTLISATTVPLLLHIWPVDPAAAEALRQGVSTASPELGAAPPISAWLLNSLPSNPFQAAAEGAVLPLIVFVLLFALAAARLEAAKRAAIASFFEAAGEALLGVVRAVLRLAPIGVFGLALAVGLRGGVAAAGAIAHYLLLICALATLLIALLYPLALGLGRLRLLQFSRAAAPAQAVAFSTQSSLASLPAMLQACIEGLSLPPRVVDIALPLAVSLFKFTSPALNLAVVLFVGHLYGVEFSAASLLAGVAVALLTSIGVAGIPGQASFLTTTVPIAAVMGVPNELLFLLLAVEVLPDLLRTVGNVSADMVACAIIARDQSPVLNPSSPDEPRS</sequence>
<evidence type="ECO:0000256" key="3">
    <source>
        <dbReference type="ARBA" id="ARBA00022475"/>
    </source>
</evidence>
<dbReference type="AlphaFoldDB" id="A0AAW3ZL01"/>
<dbReference type="Proteomes" id="UP000613768">
    <property type="component" value="Unassembled WGS sequence"/>
</dbReference>